<dbReference type="EC" id="3.2.1.-" evidence="1"/>
<evidence type="ECO:0000313" key="3">
    <source>
        <dbReference type="EMBL" id="AGL25523.1"/>
    </source>
</evidence>
<sequence>MDRRCRIRPGLIAGDDHRRTRCAGHGRCLSPDQRQERFDLVRYAVDTLTRDPAAAVYVDAGHSRWLSAEAMAARLNDVGVGRARGFSLNVSNFYTTDEEIGYGEAISGLTNGSHYVIDTSRNGAGPAPDAPLNWCNPSGRALGAPPTTATAGAHADAYLWIKRPGESDGTCGRGEPQAGRFAASTPSRPTTPASRDLTRSTG</sequence>
<dbReference type="HOGENOM" id="CLU_1353444_0_0_11"/>
<dbReference type="Proteomes" id="UP000013548">
    <property type="component" value="Chromosome"/>
</dbReference>
<dbReference type="EMBL" id="CP005386">
    <property type="protein sequence ID" value="AGL25523.1"/>
    <property type="molecule type" value="Genomic_DNA"/>
</dbReference>
<accession>R4M8S5</accession>
<keyword evidence="1" id="KW-0378">Hydrolase</keyword>
<dbReference type="PATRIC" id="fig|1310114.3.peg.88"/>
<organism evidence="3 4">
    <name type="scientific">Mycobacterium tuberculosis CAS/NITR204</name>
    <dbReference type="NCBI Taxonomy" id="1310114"/>
    <lineage>
        <taxon>Bacteria</taxon>
        <taxon>Bacillati</taxon>
        <taxon>Actinomycetota</taxon>
        <taxon>Actinomycetes</taxon>
        <taxon>Mycobacteriales</taxon>
        <taxon>Mycobacteriaceae</taxon>
        <taxon>Mycobacterium</taxon>
        <taxon>Mycobacterium tuberculosis complex</taxon>
    </lineage>
</organism>
<keyword evidence="1" id="KW-0624">Polysaccharide degradation</keyword>
<evidence type="ECO:0000256" key="1">
    <source>
        <dbReference type="RuleBase" id="RU361186"/>
    </source>
</evidence>
<feature type="region of interest" description="Disordered" evidence="2">
    <location>
        <begin position="164"/>
        <end position="202"/>
    </location>
</feature>
<dbReference type="PANTHER" id="PTHR34876">
    <property type="match status" value="1"/>
</dbReference>
<comment type="similarity">
    <text evidence="1">Belongs to the glycosyl hydrolase family 6.</text>
</comment>
<evidence type="ECO:0000256" key="2">
    <source>
        <dbReference type="SAM" id="MobiDB-lite"/>
    </source>
</evidence>
<dbReference type="InterPro" id="IPR036434">
    <property type="entry name" value="Beta_cellobiohydrolase_sf"/>
</dbReference>
<dbReference type="GO" id="GO:0030245">
    <property type="term" value="P:cellulose catabolic process"/>
    <property type="evidence" value="ECO:0007669"/>
    <property type="project" value="UniProtKB-KW"/>
</dbReference>
<protein>
    <recommendedName>
        <fullName evidence="1">Glucanase</fullName>
        <ecNumber evidence="1">3.2.1.-</ecNumber>
    </recommendedName>
</protein>
<dbReference type="GO" id="GO:0004553">
    <property type="term" value="F:hydrolase activity, hydrolyzing O-glycosyl compounds"/>
    <property type="evidence" value="ECO:0007669"/>
    <property type="project" value="InterPro"/>
</dbReference>
<evidence type="ECO:0000313" key="4">
    <source>
        <dbReference type="Proteomes" id="UP000013548"/>
    </source>
</evidence>
<feature type="compositionally biased region" description="Polar residues" evidence="2">
    <location>
        <begin position="184"/>
        <end position="202"/>
    </location>
</feature>
<dbReference type="BioCyc" id="MTUB1310114:G13A2-69-MONOMER"/>
<dbReference type="InterPro" id="IPR016288">
    <property type="entry name" value="Beta_cellobiohydrolase"/>
</dbReference>
<name>R4M8S5_MYCTX</name>
<dbReference type="Gene3D" id="3.20.20.40">
    <property type="entry name" value="1, 4-beta cellobiohydrolase"/>
    <property type="match status" value="1"/>
</dbReference>
<dbReference type="SUPFAM" id="SSF51989">
    <property type="entry name" value="Glycosyl hydrolases family 6, cellulases"/>
    <property type="match status" value="1"/>
</dbReference>
<dbReference type="Pfam" id="PF01341">
    <property type="entry name" value="Glyco_hydro_6"/>
    <property type="match status" value="1"/>
</dbReference>
<gene>
    <name evidence="3" type="ORF">J113_00390</name>
</gene>
<dbReference type="KEGG" id="mtuc:J113_00390"/>
<dbReference type="PRINTS" id="PR00733">
    <property type="entry name" value="GLHYDRLASE6"/>
</dbReference>
<dbReference type="AlphaFoldDB" id="R4M8S5"/>
<proteinExistence type="inferred from homology"/>
<reference evidence="3 4" key="1">
    <citation type="journal article" date="2013" name="Genome Announc.">
        <title>Whole-Genome Sequences of Four Clinical Isolates of Mycobacterium tuberculosis from Tamil Nadu, South India.</title>
        <authorList>
            <person name="Narayanan S."/>
            <person name="Deshpande U."/>
        </authorList>
    </citation>
    <scope>NUCLEOTIDE SEQUENCE [LARGE SCALE GENOMIC DNA]</scope>
    <source>
        <strain evidence="3 4">CAS/NITR204</strain>
    </source>
</reference>
<keyword evidence="1" id="KW-0119">Carbohydrate metabolism</keyword>
<dbReference type="PANTHER" id="PTHR34876:SF4">
    <property type="entry name" value="1,4-BETA-D-GLUCAN CELLOBIOHYDROLASE C-RELATED"/>
    <property type="match status" value="1"/>
</dbReference>
<keyword evidence="1" id="KW-0136">Cellulose degradation</keyword>
<keyword evidence="1" id="KW-0326">Glycosidase</keyword>